<dbReference type="Proteomes" id="UP000238563">
    <property type="component" value="Unassembled WGS sequence"/>
</dbReference>
<feature type="domain" description="Flagellar motor switch protein FliN-like C-terminal" evidence="2">
    <location>
        <begin position="285"/>
        <end position="353"/>
    </location>
</feature>
<dbReference type="GO" id="GO:0071978">
    <property type="term" value="P:bacterial-type flagellum-dependent swarming motility"/>
    <property type="evidence" value="ECO:0007669"/>
    <property type="project" value="TreeGrafter"/>
</dbReference>
<dbReference type="GO" id="GO:0009425">
    <property type="term" value="C:bacterial-type flagellum basal body"/>
    <property type="evidence" value="ECO:0007669"/>
    <property type="project" value="InterPro"/>
</dbReference>
<sequence>MNRPVRCEAFPPDNPMPDSTADLSWLPAIDSDHVDIMNLFHGNRAPFQVNVAGLSVELKLTQTASPLTDPVEIPVSIGAWHCKLVLSADTAGRLLQMLTASRTTLSLPSRKQSILFEYLLTEQLAILEQSIELPIRFGGQATHSTCDVSLPWIIRFDDVPRNAQLHLCQPAARILGGAINRSVPRTDAGFLTSVTFLVQLCIGTQELTVSELRDLRPGDVILRQQTTEADTFAVLSNYYAASTVPTDDGPMLSSDWQPLNQYSDHSMTSEPSLIADDKRGQFDDFDRLPIQLVFEIGRCELPLTDIRKLGEGSTVPIAPSITNPVNILANGRLIGTGELVKIGAGLGVRVVRLSNNG</sequence>
<evidence type="ECO:0000313" key="3">
    <source>
        <dbReference type="EMBL" id="PRD55002.1"/>
    </source>
</evidence>
<dbReference type="GO" id="GO:0003774">
    <property type="term" value="F:cytoskeletal motor activity"/>
    <property type="evidence" value="ECO:0007669"/>
    <property type="project" value="InterPro"/>
</dbReference>
<dbReference type="PANTHER" id="PTHR30034:SF6">
    <property type="entry name" value="YOP PROTEINS TRANSLOCATION PROTEIN Q"/>
    <property type="match status" value="1"/>
</dbReference>
<dbReference type="SUPFAM" id="SSF101801">
    <property type="entry name" value="Surface presentation of antigens (SPOA)"/>
    <property type="match status" value="1"/>
</dbReference>
<dbReference type="Gene3D" id="2.30.330.10">
    <property type="entry name" value="SpoA-like"/>
    <property type="match status" value="1"/>
</dbReference>
<evidence type="ECO:0000259" key="2">
    <source>
        <dbReference type="Pfam" id="PF01052"/>
    </source>
</evidence>
<dbReference type="GO" id="GO:0050918">
    <property type="term" value="P:positive chemotaxis"/>
    <property type="evidence" value="ECO:0007669"/>
    <property type="project" value="TreeGrafter"/>
</dbReference>
<dbReference type="InterPro" id="IPR001172">
    <property type="entry name" value="FliN_T3SS_HrcQb"/>
</dbReference>
<dbReference type="Pfam" id="PF01052">
    <property type="entry name" value="FliMN_C"/>
    <property type="match status" value="1"/>
</dbReference>
<dbReference type="EMBL" id="PVBT01000002">
    <property type="protein sequence ID" value="PRD55002.1"/>
    <property type="molecule type" value="Genomic_DNA"/>
</dbReference>
<accession>A0A2S9JPK0</accession>
<evidence type="ECO:0000313" key="4">
    <source>
        <dbReference type="Proteomes" id="UP000238563"/>
    </source>
</evidence>
<evidence type="ECO:0000256" key="1">
    <source>
        <dbReference type="ARBA" id="ARBA00009226"/>
    </source>
</evidence>
<dbReference type="PRINTS" id="PR00956">
    <property type="entry name" value="FLGMOTORFLIN"/>
</dbReference>
<reference evidence="3 4" key="1">
    <citation type="submission" date="2018-02" db="EMBL/GenBank/DDBJ databases">
        <title>The draft genome of Phyllobacterium myrsinacearum DSM5892.</title>
        <authorList>
            <person name="Li L."/>
            <person name="Liu L."/>
            <person name="Zhang X."/>
            <person name="Wang T."/>
        </authorList>
    </citation>
    <scope>NUCLEOTIDE SEQUENCE [LARGE SCALE GENOMIC DNA]</scope>
    <source>
        <strain evidence="3 4">DSM 5892</strain>
    </source>
</reference>
<comment type="caution">
    <text evidence="3">The sequence shown here is derived from an EMBL/GenBank/DDBJ whole genome shotgun (WGS) entry which is preliminary data.</text>
</comment>
<proteinExistence type="inferred from homology"/>
<dbReference type="PANTHER" id="PTHR30034">
    <property type="entry name" value="FLAGELLAR MOTOR SWITCH PROTEIN FLIM"/>
    <property type="match status" value="1"/>
</dbReference>
<dbReference type="GO" id="GO:0030254">
    <property type="term" value="P:protein secretion by the type III secretion system"/>
    <property type="evidence" value="ECO:0007669"/>
    <property type="project" value="InterPro"/>
</dbReference>
<dbReference type="InterPro" id="IPR001543">
    <property type="entry name" value="FliN-like_C"/>
</dbReference>
<comment type="similarity">
    <text evidence="1">Belongs to the FliN/MopA/SpaO family.</text>
</comment>
<protein>
    <submittedName>
        <fullName evidence="3">YscQ/HrcQ family type III secretion apparatus protein</fullName>
    </submittedName>
</protein>
<name>A0A2S9JPK0_9HYPH</name>
<dbReference type="InterPro" id="IPR013385">
    <property type="entry name" value="T3SS_SpaO/YscQ/SpaO"/>
</dbReference>
<keyword evidence="4" id="KW-1185">Reference proteome</keyword>
<dbReference type="InterPro" id="IPR036429">
    <property type="entry name" value="SpoA-like_sf"/>
</dbReference>
<gene>
    <name evidence="3" type="ORF">C5750_07340</name>
</gene>
<dbReference type="NCBIfam" id="TIGR02551">
    <property type="entry name" value="SpaO_YscQ"/>
    <property type="match status" value="1"/>
</dbReference>
<dbReference type="AlphaFoldDB" id="A0A2S9JPK0"/>
<dbReference type="OrthoDB" id="9801534at2"/>
<organism evidence="3 4">
    <name type="scientific">Phyllobacterium myrsinacearum</name>
    <dbReference type="NCBI Taxonomy" id="28101"/>
    <lineage>
        <taxon>Bacteria</taxon>
        <taxon>Pseudomonadati</taxon>
        <taxon>Pseudomonadota</taxon>
        <taxon>Alphaproteobacteria</taxon>
        <taxon>Hyphomicrobiales</taxon>
        <taxon>Phyllobacteriaceae</taxon>
        <taxon>Phyllobacterium</taxon>
    </lineage>
</organism>